<proteinExistence type="predicted"/>
<name>A0ACC0Q417_RHOML</name>
<gene>
    <name evidence="1" type="ORF">RHMOL_Rhmol01G0173400</name>
</gene>
<dbReference type="EMBL" id="CM046388">
    <property type="protein sequence ID" value="KAI8572114.1"/>
    <property type="molecule type" value="Genomic_DNA"/>
</dbReference>
<accession>A0ACC0Q417</accession>
<sequence length="96" mass="11200">MIRNETVCKMVGVAPIEEKSRENRLRWFRHIHRRSEDAVVKRADRIVLDSNVTGRSRPKLTLDAMMRKDMSILGPCEQVALDIAQWKKMIHVTDSK</sequence>
<organism evidence="1 2">
    <name type="scientific">Rhododendron molle</name>
    <name type="common">Chinese azalea</name>
    <name type="synonym">Azalea mollis</name>
    <dbReference type="NCBI Taxonomy" id="49168"/>
    <lineage>
        <taxon>Eukaryota</taxon>
        <taxon>Viridiplantae</taxon>
        <taxon>Streptophyta</taxon>
        <taxon>Embryophyta</taxon>
        <taxon>Tracheophyta</taxon>
        <taxon>Spermatophyta</taxon>
        <taxon>Magnoliopsida</taxon>
        <taxon>eudicotyledons</taxon>
        <taxon>Gunneridae</taxon>
        <taxon>Pentapetalae</taxon>
        <taxon>asterids</taxon>
        <taxon>Ericales</taxon>
        <taxon>Ericaceae</taxon>
        <taxon>Ericoideae</taxon>
        <taxon>Rhodoreae</taxon>
        <taxon>Rhododendron</taxon>
    </lineage>
</organism>
<comment type="caution">
    <text evidence="1">The sequence shown here is derived from an EMBL/GenBank/DDBJ whole genome shotgun (WGS) entry which is preliminary data.</text>
</comment>
<evidence type="ECO:0000313" key="1">
    <source>
        <dbReference type="EMBL" id="KAI8572114.1"/>
    </source>
</evidence>
<dbReference type="Proteomes" id="UP001062846">
    <property type="component" value="Chromosome 1"/>
</dbReference>
<reference evidence="1" key="1">
    <citation type="submission" date="2022-02" db="EMBL/GenBank/DDBJ databases">
        <title>Plant Genome Project.</title>
        <authorList>
            <person name="Zhang R.-G."/>
        </authorList>
    </citation>
    <scope>NUCLEOTIDE SEQUENCE</scope>
    <source>
        <strain evidence="1">AT1</strain>
    </source>
</reference>
<protein>
    <submittedName>
        <fullName evidence="1">Uncharacterized protein</fullName>
    </submittedName>
</protein>
<evidence type="ECO:0000313" key="2">
    <source>
        <dbReference type="Proteomes" id="UP001062846"/>
    </source>
</evidence>
<keyword evidence="2" id="KW-1185">Reference proteome</keyword>